<gene>
    <name evidence="1" type="ORF">J4730_06660</name>
</gene>
<name>A0A939NI30_KLEPN</name>
<reference evidence="1" key="1">
    <citation type="submission" date="2021-03" db="EMBL/GenBank/DDBJ databases">
        <title>Molecular epidemiology and mechanisms of colistin and carbapenem resistance in Enterobacteriaceae from clinical isolates, the environment and porcine samples in Pretoria, South Africa.</title>
        <authorList>
            <person name="Bogoshi D."/>
            <person name="Mbelle N.M."/>
            <person name="Naidoo V."/>
            <person name="Osei Sekyere J."/>
        </authorList>
    </citation>
    <scope>NUCLEOTIDE SEQUENCE</scope>
    <source>
        <strain evidence="1">C027</strain>
    </source>
</reference>
<dbReference type="Proteomes" id="UP000664002">
    <property type="component" value="Unassembled WGS sequence"/>
</dbReference>
<protein>
    <submittedName>
        <fullName evidence="1">Glutathione-dependent formaldehyde-activating enzyme</fullName>
    </submittedName>
</protein>
<proteinExistence type="predicted"/>
<dbReference type="AlphaFoldDB" id="A0A939NI30"/>
<evidence type="ECO:0000313" key="2">
    <source>
        <dbReference type="Proteomes" id="UP000664002"/>
    </source>
</evidence>
<organism evidence="1 2">
    <name type="scientific">Klebsiella pneumoniae</name>
    <dbReference type="NCBI Taxonomy" id="573"/>
    <lineage>
        <taxon>Bacteria</taxon>
        <taxon>Pseudomonadati</taxon>
        <taxon>Pseudomonadota</taxon>
        <taxon>Gammaproteobacteria</taxon>
        <taxon>Enterobacterales</taxon>
        <taxon>Enterobacteriaceae</taxon>
        <taxon>Klebsiella/Raoultella group</taxon>
        <taxon>Klebsiella</taxon>
        <taxon>Klebsiella pneumoniae complex</taxon>
    </lineage>
</organism>
<sequence length="95" mass="10574">MGYNLATLVKDSEFRWIKGKTALLHGLSQRGTVQIFAMYVSTVPNSLRDVPYVWVPVGLIDERLEMECAGDFCTDDAMPGMKPAHLVVTLDLSSR</sequence>
<accession>A0A939NI30</accession>
<evidence type="ECO:0000313" key="1">
    <source>
        <dbReference type="EMBL" id="MBO1997254.1"/>
    </source>
</evidence>
<comment type="caution">
    <text evidence="1">The sequence shown here is derived from an EMBL/GenBank/DDBJ whole genome shotgun (WGS) entry which is preliminary data.</text>
</comment>
<dbReference type="EMBL" id="JAGETM010000003">
    <property type="protein sequence ID" value="MBO1997254.1"/>
    <property type="molecule type" value="Genomic_DNA"/>
</dbReference>